<sequence>MNIFNPVESDNFSEVGNGWTGCYLSKDLYEENALILKRVVGNPEPDNKFLGALVLDVDQAALLLQVIEEHEKAYKMERRAVNMLNHAHDSISMIYKFLENVVIEAHKQ</sequence>
<reference evidence="1" key="1">
    <citation type="submission" date="2024-03" db="EMBL/GenBank/DDBJ databases">
        <title>Diverse circular DNA viruses in blood, oral, and fecal samples of captive lemurs.</title>
        <authorList>
            <person name="Paietta E.N."/>
            <person name="Kraberger S."/>
            <person name="Lund M.C."/>
            <person name="Custer J.M."/>
            <person name="Vargas K.M."/>
            <person name="Ehmke E.E."/>
            <person name="Yoder A.D."/>
            <person name="Varsani A."/>
        </authorList>
    </citation>
    <scope>NUCLEOTIDE SEQUENCE</scope>
    <source>
        <strain evidence="1">Duke_25SF_64</strain>
    </source>
</reference>
<dbReference type="EMBL" id="PP511689">
    <property type="protein sequence ID" value="XCD06579.1"/>
    <property type="molecule type" value="Genomic_DNA"/>
</dbReference>
<evidence type="ECO:0000313" key="1">
    <source>
        <dbReference type="EMBL" id="XCD06579.1"/>
    </source>
</evidence>
<name>A0AAU8B403_9VIRU</name>
<accession>A0AAU8B403</accession>
<proteinExistence type="predicted"/>
<organism evidence="1">
    <name type="scientific">Dulem virus 54</name>
    <dbReference type="NCBI Taxonomy" id="3145765"/>
    <lineage>
        <taxon>Viruses</taxon>
        <taxon>Monodnaviria</taxon>
        <taxon>Loebvirae</taxon>
        <taxon>Hofneiviricota</taxon>
        <taxon>Faserviricetes</taxon>
        <taxon>Tubulavirales</taxon>
        <taxon>Inoviridae</taxon>
        <taxon>Inovirus</taxon>
    </lineage>
</organism>
<protein>
    <submittedName>
        <fullName evidence="1">Uncharacterized protein</fullName>
    </submittedName>
</protein>